<evidence type="ECO:0000313" key="1">
    <source>
        <dbReference type="EMBL" id="MDF2953804.1"/>
    </source>
</evidence>
<sequence length="83" mass="10021">MNFKGIGKQRKEEMFFNIIMPFLMVFSEDKNIQQFLNFMFETYPPLQDNRLTKAFKNEYPNLKITNVKEHMGAIFFEKTKEIT</sequence>
<comment type="caution">
    <text evidence="1">The sequence shown here is derived from an EMBL/GenBank/DDBJ whole genome shotgun (WGS) entry which is preliminary data.</text>
</comment>
<protein>
    <submittedName>
        <fullName evidence="1">Uncharacterized protein</fullName>
    </submittedName>
</protein>
<reference evidence="1" key="1">
    <citation type="submission" date="2022-11" db="EMBL/GenBank/DDBJ databases">
        <title>Candidatus Alkanophaga archaea from heated hydrothermal vent sediment oxidize petroleum alkanes.</title>
        <authorList>
            <person name="Zehnle H."/>
            <person name="Laso-Perez R."/>
            <person name="Lipp J."/>
            <person name="Teske A."/>
            <person name="Wegener G."/>
        </authorList>
    </citation>
    <scope>NUCLEOTIDE SEQUENCE</scope>
    <source>
        <strain evidence="1">MCA70</strain>
    </source>
</reference>
<name>A0AAE3TFZ2_9BACT</name>
<dbReference type="Proteomes" id="UP001144110">
    <property type="component" value="Unassembled WGS sequence"/>
</dbReference>
<accession>A0AAE3TFZ2</accession>
<organism evidence="1 2">
    <name type="scientific">Candidatus Thermodesulfobacterium syntrophicum</name>
    <dbReference type="NCBI Taxonomy" id="3060442"/>
    <lineage>
        <taxon>Bacteria</taxon>
        <taxon>Pseudomonadati</taxon>
        <taxon>Thermodesulfobacteriota</taxon>
        <taxon>Thermodesulfobacteria</taxon>
        <taxon>Thermodesulfobacteriales</taxon>
        <taxon>Thermodesulfobacteriaceae</taxon>
        <taxon>Thermodesulfobacterium</taxon>
    </lineage>
</organism>
<proteinExistence type="predicted"/>
<dbReference type="AlphaFoldDB" id="A0AAE3TFZ2"/>
<evidence type="ECO:0000313" key="2">
    <source>
        <dbReference type="Proteomes" id="UP001144110"/>
    </source>
</evidence>
<gene>
    <name evidence="1" type="ORF">OD816_001049</name>
</gene>
<dbReference type="EMBL" id="JAPHEG010000004">
    <property type="protein sequence ID" value="MDF2953804.1"/>
    <property type="molecule type" value="Genomic_DNA"/>
</dbReference>